<reference evidence="1 2" key="1">
    <citation type="journal article" date="2024" name="Ann. Entomol. Soc. Am.">
        <title>Genomic analyses of the southern and eastern yellowjacket wasps (Hymenoptera: Vespidae) reveal evolutionary signatures of social life.</title>
        <authorList>
            <person name="Catto M.A."/>
            <person name="Caine P.B."/>
            <person name="Orr S.E."/>
            <person name="Hunt B.G."/>
            <person name="Goodisman M.A.D."/>
        </authorList>
    </citation>
    <scope>NUCLEOTIDE SEQUENCE [LARGE SCALE GENOMIC DNA]</scope>
    <source>
        <strain evidence="1">233</strain>
        <tissue evidence="1">Head and thorax</tissue>
    </source>
</reference>
<evidence type="ECO:0000313" key="1">
    <source>
        <dbReference type="EMBL" id="KAL2714106.1"/>
    </source>
</evidence>
<dbReference type="EMBL" id="JAUDFV010000157">
    <property type="protein sequence ID" value="KAL2714106.1"/>
    <property type="molecule type" value="Genomic_DNA"/>
</dbReference>
<accession>A0ABD2A0E2</accession>
<dbReference type="Proteomes" id="UP001607302">
    <property type="component" value="Unassembled WGS sequence"/>
</dbReference>
<keyword evidence="2" id="KW-1185">Reference proteome</keyword>
<dbReference type="AlphaFoldDB" id="A0ABD2A0E2"/>
<sequence length="142" mass="15418">MTRKRRKSIKRFIVLAREEASKLRAGTIVFKKCHPGRARRDDSLTSHDADRGTSFLICHSPAVLRKTSLPLIETSALDSRQYPPTVLTLTDVTVVDFEGIPFLRYLPPGKATKTSNIALCHSSGIAATAMAIAAKTIKGGGV</sequence>
<proteinExistence type="predicted"/>
<comment type="caution">
    <text evidence="1">The sequence shown here is derived from an EMBL/GenBank/DDBJ whole genome shotgun (WGS) entry which is preliminary data.</text>
</comment>
<gene>
    <name evidence="1" type="ORF">V1478_016663</name>
</gene>
<organism evidence="1 2">
    <name type="scientific">Vespula squamosa</name>
    <name type="common">Southern yellow jacket</name>
    <name type="synonym">Wasp</name>
    <dbReference type="NCBI Taxonomy" id="30214"/>
    <lineage>
        <taxon>Eukaryota</taxon>
        <taxon>Metazoa</taxon>
        <taxon>Ecdysozoa</taxon>
        <taxon>Arthropoda</taxon>
        <taxon>Hexapoda</taxon>
        <taxon>Insecta</taxon>
        <taxon>Pterygota</taxon>
        <taxon>Neoptera</taxon>
        <taxon>Endopterygota</taxon>
        <taxon>Hymenoptera</taxon>
        <taxon>Apocrita</taxon>
        <taxon>Aculeata</taxon>
        <taxon>Vespoidea</taxon>
        <taxon>Vespidae</taxon>
        <taxon>Vespinae</taxon>
        <taxon>Vespula</taxon>
    </lineage>
</organism>
<name>A0ABD2A0E2_VESSQ</name>
<protein>
    <submittedName>
        <fullName evidence="1">Uncharacterized protein</fullName>
    </submittedName>
</protein>
<evidence type="ECO:0000313" key="2">
    <source>
        <dbReference type="Proteomes" id="UP001607302"/>
    </source>
</evidence>